<dbReference type="GO" id="GO:0003885">
    <property type="term" value="F:D-arabinono-1,4-lactone oxidase activity"/>
    <property type="evidence" value="ECO:0007669"/>
    <property type="project" value="TreeGrafter"/>
</dbReference>
<evidence type="ECO:0000259" key="1">
    <source>
        <dbReference type="PROSITE" id="PS51387"/>
    </source>
</evidence>
<accession>A0A9P7H5P9</accession>
<dbReference type="EMBL" id="JAGPUO010000006">
    <property type="protein sequence ID" value="KAG5661805.1"/>
    <property type="molecule type" value="Genomic_DNA"/>
</dbReference>
<dbReference type="InterPro" id="IPR016167">
    <property type="entry name" value="FAD-bd_PCMH_sub1"/>
</dbReference>
<dbReference type="PROSITE" id="PS51387">
    <property type="entry name" value="FAD_PCMH"/>
    <property type="match status" value="1"/>
</dbReference>
<dbReference type="InterPro" id="IPR016166">
    <property type="entry name" value="FAD-bd_PCMH"/>
</dbReference>
<dbReference type="InterPro" id="IPR016169">
    <property type="entry name" value="FAD-bd_PCMH_sub2"/>
</dbReference>
<evidence type="ECO:0000313" key="3">
    <source>
        <dbReference type="Proteomes" id="UP000782241"/>
    </source>
</evidence>
<name>A0A9P7H5P9_9HYPO</name>
<protein>
    <recommendedName>
        <fullName evidence="1">FAD-binding PCMH-type domain-containing protein</fullName>
    </recommendedName>
</protein>
<dbReference type="GO" id="GO:0005739">
    <property type="term" value="C:mitochondrion"/>
    <property type="evidence" value="ECO:0007669"/>
    <property type="project" value="TreeGrafter"/>
</dbReference>
<reference evidence="2" key="1">
    <citation type="submission" date="2021-04" db="EMBL/GenBank/DDBJ databases">
        <title>Draft genome of Fusarium avenaceum strain F156N33, isolated from an atmospheric sample in Virginia.</title>
        <authorList>
            <person name="Yang S."/>
            <person name="Vinatzer B.A."/>
            <person name="Coleman J."/>
        </authorList>
    </citation>
    <scope>NUCLEOTIDE SEQUENCE</scope>
    <source>
        <strain evidence="2">F156N33</strain>
    </source>
</reference>
<dbReference type="PANTHER" id="PTHR43762">
    <property type="entry name" value="L-GULONOLACTONE OXIDASE"/>
    <property type="match status" value="1"/>
</dbReference>
<proteinExistence type="predicted"/>
<dbReference type="Gene3D" id="3.30.465.10">
    <property type="match status" value="1"/>
</dbReference>
<comment type="caution">
    <text evidence="2">The sequence shown here is derived from an EMBL/GenBank/DDBJ whole genome shotgun (WGS) entry which is preliminary data.</text>
</comment>
<keyword evidence="3" id="KW-1185">Reference proteome</keyword>
<organism evidence="2 3">
    <name type="scientific">Fusarium avenaceum</name>
    <dbReference type="NCBI Taxonomy" id="40199"/>
    <lineage>
        <taxon>Eukaryota</taxon>
        <taxon>Fungi</taxon>
        <taxon>Dikarya</taxon>
        <taxon>Ascomycota</taxon>
        <taxon>Pezizomycotina</taxon>
        <taxon>Sordariomycetes</taxon>
        <taxon>Hypocreomycetidae</taxon>
        <taxon>Hypocreales</taxon>
        <taxon>Nectriaceae</taxon>
        <taxon>Fusarium</taxon>
        <taxon>Fusarium tricinctum species complex</taxon>
    </lineage>
</organism>
<dbReference type="PANTHER" id="PTHR43762:SF1">
    <property type="entry name" value="D-ARABINONO-1,4-LACTONE OXIDASE"/>
    <property type="match status" value="1"/>
</dbReference>
<dbReference type="InterPro" id="IPR010031">
    <property type="entry name" value="FAD_lactone_oxidase-like"/>
</dbReference>
<gene>
    <name evidence="2" type="ORF">KAF25_004044</name>
</gene>
<evidence type="ECO:0000313" key="2">
    <source>
        <dbReference type="EMBL" id="KAG5661805.1"/>
    </source>
</evidence>
<dbReference type="Gene3D" id="3.30.43.10">
    <property type="entry name" value="Uridine Diphospho-n-acetylenolpyruvylglucosamine Reductase, domain 2"/>
    <property type="match status" value="1"/>
</dbReference>
<dbReference type="InterPro" id="IPR036318">
    <property type="entry name" value="FAD-bd_PCMH-like_sf"/>
</dbReference>
<dbReference type="GO" id="GO:0071949">
    <property type="term" value="F:FAD binding"/>
    <property type="evidence" value="ECO:0007669"/>
    <property type="project" value="InterPro"/>
</dbReference>
<feature type="domain" description="FAD-binding PCMH-type" evidence="1">
    <location>
        <begin position="203"/>
        <end position="399"/>
    </location>
</feature>
<sequence>MAATTTSTPPSMSWDHQVNDRVNLIVEKLAEHPHFAQKEVPGLKSLLSDYASEDVTVSGVDFHRRLLQVFKDSETDGTYSWMLKQYTPEEQKQIEEFVAGGRPEDIGQDYTLGPSIGCREELAKLEQADSVVQLTADGVKDVTPTELKTSSLASFSIQGTNKVVDDWFEKAINKMADFIDSKKDDQQIKVYKNAKFQNWGLNITNKPTFTCVPDSTPAIQTIVKFAKDHNMSVRCAGYRHSWSPIFGRDGQILISMLDIKTATTLPNKEALPLPESSPTELQEIGFAPGEPRIPGNKLVRVGCATTNERLRRWCIKEGTVTIPLNVIMVEITVGGSNAPICHGAGRQNQTLSDLVRKIEYVDANGEVRSVEKPEHLRAASGCFGLMGVVTHITMEFPPMSYALLAPQKMPVIQAVPPPPGMAEDKIPPALLKYWKPLTAAQKQKCQSDFEKRATNDYYAEWFWFPYSDYSWVNTWNNTNDPKGVQSFPDKTQIFISFLQTVAMNILQNAKVINKLIEVTDLSEAAVTLISGAAMKALPEKHVKTFLPDALHFQRAIQNVRVRDIEVEMPLVAKKGSPAGTIDYAPVQQAWWDAILLTYKNSDKCPMRMPLEMRIMGGSNVIMAPQRGNALGTCSIEVLTLHSASNIWKPFAQSVLDKWMALKDPSTGQRLKTRPHWAKEWYDYTVDGKPWIERLKAVDYKDERQEFLQTLAEIGKEANWSLQDLQARFSNDVFDQFFFDVETKKPAGKIEVKGVKGAAWGSEVKGTIEKVTEVLADDFVHLV</sequence>
<dbReference type="AlphaFoldDB" id="A0A9P7H5P9"/>
<dbReference type="Proteomes" id="UP000782241">
    <property type="component" value="Unassembled WGS sequence"/>
</dbReference>
<dbReference type="SUPFAM" id="SSF56176">
    <property type="entry name" value="FAD-binding/transporter-associated domain-like"/>
    <property type="match status" value="1"/>
</dbReference>